<dbReference type="AlphaFoldDB" id="A0AAP9E0C8"/>
<accession>A0AAP9E0C8</accession>
<dbReference type="Proteomes" id="UP000315377">
    <property type="component" value="Chromosome"/>
</dbReference>
<protein>
    <submittedName>
        <fullName evidence="3">Uncharacterized protein</fullName>
    </submittedName>
</protein>
<dbReference type="Proteomes" id="UP001209276">
    <property type="component" value="Unassembled WGS sequence"/>
</dbReference>
<dbReference type="GeneID" id="76998574"/>
<evidence type="ECO:0000313" key="2">
    <source>
        <dbReference type="EMBL" id="MCY9606147.1"/>
    </source>
</evidence>
<reference evidence="2 5" key="2">
    <citation type="submission" date="2022-05" db="EMBL/GenBank/DDBJ databases">
        <title>Genome Sequencing of Bee-Associated Microbes.</title>
        <authorList>
            <person name="Dunlap C."/>
        </authorList>
    </citation>
    <scope>NUCLEOTIDE SEQUENCE [LARGE SCALE GENOMIC DNA]</scope>
    <source>
        <strain evidence="2 5">NRRL B-14613</strain>
    </source>
</reference>
<gene>
    <name evidence="3" type="ORF">FLT43_21675</name>
    <name evidence="2" type="ORF">M5W83_03090</name>
</gene>
<organism evidence="3 4">
    <name type="scientific">Paenibacillus thiaminolyticus</name>
    <name type="common">Bacillus thiaminolyticus</name>
    <dbReference type="NCBI Taxonomy" id="49283"/>
    <lineage>
        <taxon>Bacteria</taxon>
        <taxon>Bacillati</taxon>
        <taxon>Bacillota</taxon>
        <taxon>Bacilli</taxon>
        <taxon>Bacillales</taxon>
        <taxon>Paenibacillaceae</taxon>
        <taxon>Paenibacillus</taxon>
    </lineage>
</organism>
<reference evidence="3 4" key="1">
    <citation type="submission" date="2019-07" db="EMBL/GenBank/DDBJ databases">
        <title>Paenibacillus thiaminolyticus NRRL B-4156.</title>
        <authorList>
            <person name="Hehnly C."/>
            <person name="Zhang L."/>
        </authorList>
    </citation>
    <scope>NUCLEOTIDE SEQUENCE [LARGE SCALE GENOMIC DNA]</scope>
    <source>
        <strain evidence="3 4">NRRL B-4156</strain>
    </source>
</reference>
<sequence length="202" mass="22685">MDYFIIAQDESADQQFRFAGLKSTNKIIEVTPDQADDIQDITIVFVEGQADSVYPDYIGKPVVLVADEVKKVLELHDPKLVFKCAILSDPKHSMQKVYWLLLLPRVDCLSERTEFQKTGAVKRIVIDQAKAAGHAIFRVQGLLEKHVFIPLDVAESLLRRELLGIRLEKVEQDRGDSDVSQSDVSQSDAFRPGAFKEGAVRS</sequence>
<evidence type="ECO:0000313" key="5">
    <source>
        <dbReference type="Proteomes" id="UP001209276"/>
    </source>
</evidence>
<dbReference type="RefSeq" id="WP_087443171.1">
    <property type="nucleotide sequence ID" value="NZ_CABMNB010000030.1"/>
</dbReference>
<dbReference type="EMBL" id="JAMDMM010000009">
    <property type="protein sequence ID" value="MCY9606147.1"/>
    <property type="molecule type" value="Genomic_DNA"/>
</dbReference>
<feature type="compositionally biased region" description="Low complexity" evidence="1">
    <location>
        <begin position="178"/>
        <end position="188"/>
    </location>
</feature>
<name>A0AAP9E0C8_PANTH</name>
<proteinExistence type="predicted"/>
<dbReference type="EMBL" id="CP041405">
    <property type="protein sequence ID" value="QDM45796.1"/>
    <property type="molecule type" value="Genomic_DNA"/>
</dbReference>
<evidence type="ECO:0000256" key="1">
    <source>
        <dbReference type="SAM" id="MobiDB-lite"/>
    </source>
</evidence>
<feature type="region of interest" description="Disordered" evidence="1">
    <location>
        <begin position="171"/>
        <end position="202"/>
    </location>
</feature>
<evidence type="ECO:0000313" key="3">
    <source>
        <dbReference type="EMBL" id="QDM45796.1"/>
    </source>
</evidence>
<keyword evidence="5" id="KW-1185">Reference proteome</keyword>
<evidence type="ECO:0000313" key="4">
    <source>
        <dbReference type="Proteomes" id="UP000315377"/>
    </source>
</evidence>